<evidence type="ECO:0000259" key="4">
    <source>
        <dbReference type="SMART" id="SM00670"/>
    </source>
</evidence>
<dbReference type="GO" id="GO:0005524">
    <property type="term" value="F:ATP binding"/>
    <property type="evidence" value="ECO:0007669"/>
    <property type="project" value="UniProtKB-KW"/>
</dbReference>
<accession>A0A7V3VT40</accession>
<dbReference type="Pfam" id="PF13638">
    <property type="entry name" value="PIN_4"/>
    <property type="match status" value="1"/>
</dbReference>
<dbReference type="CDD" id="cd09883">
    <property type="entry name" value="PIN_VapC_PhoHL-ATPase"/>
    <property type="match status" value="1"/>
</dbReference>
<sequence>MIKNYVLDTNVLIHDPNAIHAFEDNNLVIPLPVIEEIDKLKTRPGEIGMNARQVARELDELRKKGKLYKGVKVDGGGLLKIEVIEDFKEMPRFLSDKVMDDWILFYTMQIGKKDPSLRTILVSKDINMRIKADTIGLEAQDYLKDRTDEVKLFKGYRNVDSEPPTDGDPKKINIMDMRPNEFLIFKNSKIFRFKDGKLVESKVKMDSEIWGIKPLNNEQVMALDLLLDQDLSFVTLLGIAGTGKTLLSLAASLYMITDLKIFKKLTVTRPVIPMGKDIGFLPGSSEEKMKPWLEPIRDNLEFLFDNVGKSISKIDNLNFLQVEALSYTRGRTIPHQVIIVDEAQNLTPHEVKTIVTRAGVGTKVILTGDISQIDSPYLDSMSNGLSYSTAKFADQEIAGHLTLSYGVRSELSNLASKIL</sequence>
<keyword evidence="1" id="KW-0547">Nucleotide-binding</keyword>
<dbReference type="SMART" id="SM00670">
    <property type="entry name" value="PINc"/>
    <property type="match status" value="1"/>
</dbReference>
<comment type="caution">
    <text evidence="5">The sequence shown here is derived from an EMBL/GenBank/DDBJ whole genome shotgun (WGS) entry which is preliminary data.</text>
</comment>
<dbReference type="InterPro" id="IPR029060">
    <property type="entry name" value="PIN-like_dom_sf"/>
</dbReference>
<dbReference type="InterPro" id="IPR027417">
    <property type="entry name" value="P-loop_NTPase"/>
</dbReference>
<dbReference type="FunFam" id="3.40.50.300:FF:000013">
    <property type="entry name" value="PhoH family ATPase"/>
    <property type="match status" value="1"/>
</dbReference>
<dbReference type="Gene3D" id="3.40.50.1010">
    <property type="entry name" value="5'-nuclease"/>
    <property type="match status" value="1"/>
</dbReference>
<protein>
    <submittedName>
        <fullName evidence="5">PhoH family protein</fullName>
    </submittedName>
</protein>
<evidence type="ECO:0000256" key="3">
    <source>
        <dbReference type="ARBA" id="ARBA00046345"/>
    </source>
</evidence>
<evidence type="ECO:0000256" key="2">
    <source>
        <dbReference type="ARBA" id="ARBA00022840"/>
    </source>
</evidence>
<reference evidence="5" key="1">
    <citation type="journal article" date="2020" name="mSystems">
        <title>Genome- and Community-Level Interaction Insights into Carbon Utilization and Element Cycling Functions of Hydrothermarchaeota in Hydrothermal Sediment.</title>
        <authorList>
            <person name="Zhou Z."/>
            <person name="Liu Y."/>
            <person name="Xu W."/>
            <person name="Pan J."/>
            <person name="Luo Z.H."/>
            <person name="Li M."/>
        </authorList>
    </citation>
    <scope>NUCLEOTIDE SEQUENCE [LARGE SCALE GENOMIC DNA]</scope>
    <source>
        <strain evidence="5">SpSt-966</strain>
    </source>
</reference>
<comment type="similarity">
    <text evidence="3">In the N-terminal section; belongs to the PINc/VapC protein family.</text>
</comment>
<dbReference type="AlphaFoldDB" id="A0A7V3VT40"/>
<dbReference type="EMBL" id="DTPE01000174">
    <property type="protein sequence ID" value="HGE75300.1"/>
    <property type="molecule type" value="Genomic_DNA"/>
</dbReference>
<evidence type="ECO:0000256" key="1">
    <source>
        <dbReference type="ARBA" id="ARBA00022741"/>
    </source>
</evidence>
<dbReference type="Pfam" id="PF02562">
    <property type="entry name" value="PhoH"/>
    <property type="match status" value="1"/>
</dbReference>
<dbReference type="SUPFAM" id="SSF88723">
    <property type="entry name" value="PIN domain-like"/>
    <property type="match status" value="1"/>
</dbReference>
<dbReference type="Gene3D" id="3.40.50.300">
    <property type="entry name" value="P-loop containing nucleotide triphosphate hydrolases"/>
    <property type="match status" value="1"/>
</dbReference>
<name>A0A7V3VT40_9BACT</name>
<keyword evidence="2" id="KW-0067">ATP-binding</keyword>
<dbReference type="PANTHER" id="PTHR30473:SF2">
    <property type="entry name" value="PIN DOMAIN-CONTAINING PROTEIN"/>
    <property type="match status" value="1"/>
</dbReference>
<feature type="domain" description="PIN" evidence="4">
    <location>
        <begin position="3"/>
        <end position="130"/>
    </location>
</feature>
<proteinExistence type="inferred from homology"/>
<gene>
    <name evidence="5" type="ORF">ENX73_04165</name>
</gene>
<dbReference type="SUPFAM" id="SSF52540">
    <property type="entry name" value="P-loop containing nucleoside triphosphate hydrolases"/>
    <property type="match status" value="1"/>
</dbReference>
<dbReference type="GO" id="GO:0005829">
    <property type="term" value="C:cytosol"/>
    <property type="evidence" value="ECO:0007669"/>
    <property type="project" value="TreeGrafter"/>
</dbReference>
<dbReference type="InterPro" id="IPR051451">
    <property type="entry name" value="PhoH2-like"/>
</dbReference>
<dbReference type="InterPro" id="IPR003714">
    <property type="entry name" value="PhoH"/>
</dbReference>
<organism evidence="5">
    <name type="scientific">Mesoaciditoga lauensis</name>
    <dbReference type="NCBI Taxonomy" id="1495039"/>
    <lineage>
        <taxon>Bacteria</taxon>
        <taxon>Thermotogati</taxon>
        <taxon>Thermotogota</taxon>
        <taxon>Thermotogae</taxon>
        <taxon>Mesoaciditogales</taxon>
        <taxon>Mesoaciditogaceae</taxon>
        <taxon>Mesoaciditoga</taxon>
    </lineage>
</organism>
<evidence type="ECO:0000313" key="5">
    <source>
        <dbReference type="EMBL" id="HGE75300.1"/>
    </source>
</evidence>
<dbReference type="PANTHER" id="PTHR30473">
    <property type="entry name" value="PROTEIN PHOH"/>
    <property type="match status" value="1"/>
</dbReference>
<dbReference type="InterPro" id="IPR002716">
    <property type="entry name" value="PIN_dom"/>
</dbReference>